<dbReference type="Gene3D" id="2.60.40.1220">
    <property type="match status" value="5"/>
</dbReference>
<dbReference type="AlphaFoldDB" id="A0A7U3YCB6"/>
<proteinExistence type="predicted"/>
<dbReference type="InterPro" id="IPR006311">
    <property type="entry name" value="TAT_signal"/>
</dbReference>
<dbReference type="Pfam" id="PF00395">
    <property type="entry name" value="SLH"/>
    <property type="match status" value="3"/>
</dbReference>
<accession>A0A7U3YCB6</accession>
<evidence type="ECO:0000256" key="2">
    <source>
        <dbReference type="SAM" id="SignalP"/>
    </source>
</evidence>
<protein>
    <submittedName>
        <fullName evidence="4">S-layer domain-containing protein</fullName>
    </submittedName>
</protein>
<evidence type="ECO:0000313" key="4">
    <source>
        <dbReference type="EMBL" id="ADP73126.1"/>
    </source>
</evidence>
<evidence type="ECO:0000259" key="3">
    <source>
        <dbReference type="PROSITE" id="PS51272"/>
    </source>
</evidence>
<dbReference type="EMBL" id="CP002293">
    <property type="protein sequence ID" value="ADP73126.1"/>
    <property type="molecule type" value="Genomic_DNA"/>
</dbReference>
<dbReference type="InterPro" id="IPR001119">
    <property type="entry name" value="SLH_dom"/>
</dbReference>
<feature type="domain" description="SLH" evidence="3">
    <location>
        <begin position="95"/>
        <end position="160"/>
    </location>
</feature>
<dbReference type="InterPro" id="IPR014755">
    <property type="entry name" value="Cu-Rt/internalin_Ig-like"/>
</dbReference>
<evidence type="ECO:0000256" key="1">
    <source>
        <dbReference type="ARBA" id="ARBA00022729"/>
    </source>
</evidence>
<dbReference type="PROSITE" id="PS51272">
    <property type="entry name" value="SLH"/>
    <property type="match status" value="3"/>
</dbReference>
<gene>
    <name evidence="4" type="ORF">GY4MC1_0278</name>
</gene>
<sequence>MAYQPKSYRKFLAGSVSAALVATAVGPVVANAASFSDVNPNDSHAANINALVELGYIKGFTDGTFKPYQSITRGQVAKIFARILTDQGFQAPDKIEQVFDDVPLDAKDQELVKAAAIVKAAGVMTGSQGKLNPAQNITREQMAKVLVEAFDLTKPADFTSKITDLDKADPSFRDYIQTLEANGVTVVTEYRPKDSVTRAAFASFVKRALDVSSVVTADDITEVKFVDENTLEVTFNGELKEVKKEDFAIEGVEIDSVSIKAAASAEGKTTVVVIKTKTKLEEGKTYTISYKGKTTDKAKVEVPVVTPKVESVSAINAKQIEIKFNTKMDKDSVTDVTKYSIKRAGVPAVKLSDVSSANEYATAELSEDGKTLTITFKNALTTPAWGSIAEGDTFNFETAKLKAANGKEIDAASYAVKYSDKVAPVFVSAKAVAKTTTNKITLTFSEPIDYSVATVSVDGVFGSLSAGSKPNELVVTTNANLEVGKTYNLQILNVKDVAGNLLTPNPVNTTVTVTSDTAAPVVTDVKVVRDNLIEVTFDKSMDASTLTANGTVKLMDANFSNTNAISSVTPKDNTDNKVFLVALNPVSFNDNGNFLGTLVISDSAKDSLGNAIATTTKAVSLVKDTVKPQAISVKYVKATTYGDQTGLTNGALVVKFSEEIQTSTGSIVVVDDQGQTISVGSPVVNGKDKTELIIPLTAPVAQTAKFYTVSVSAGTVKDLSSQQNSNALATLTADVSAGAVTGKDTAAPSITSISGVAAVKATSTGNQITFTIQDQANAGETASGVDFTTVTDVNNYRLDGAPLPSGSYVKVTGSDPSYTVTIQLPFGAISKDKNYSLNINGIKDKAGNVITPVAVNNVELKDDVQPELKTATLNANGTVSLGFSEDVVPVATASSAVLDFTVELNGSTLTKPAASPATDLAYELIDGTGADAGKYVLRVKVSKETQTVTDAATGITINGVKYTVDNDGDNLLFKFIDVNGNKTADNGDIILSATDVDSTTQSFDFDSYYDLTKATSLKVGTVATPTVVTDTSTLANELVGNKKITVK</sequence>
<feature type="domain" description="SLH" evidence="3">
    <location>
        <begin position="162"/>
        <end position="219"/>
    </location>
</feature>
<name>A0A7U3YCB6_GEOS0</name>
<organism evidence="4">
    <name type="scientific">Geobacillus sp. (strain Y4.1MC1)</name>
    <dbReference type="NCBI Taxonomy" id="581103"/>
    <lineage>
        <taxon>Bacteria</taxon>
        <taxon>Bacillati</taxon>
        <taxon>Bacillota</taxon>
        <taxon>Bacilli</taxon>
        <taxon>Bacillales</taxon>
        <taxon>Anoxybacillaceae</taxon>
        <taxon>Geobacillus</taxon>
    </lineage>
</organism>
<reference evidence="4" key="1">
    <citation type="submission" date="2010-10" db="EMBL/GenBank/DDBJ databases">
        <title>Complete sequence of chromosome of Geobacillus sp. Y4.1MC1.</title>
        <authorList>
            <consortium name="US DOE Joint Genome Institute"/>
            <person name="Lucas S."/>
            <person name="Copeland A."/>
            <person name="Lapidus A."/>
            <person name="Cheng J.-F."/>
            <person name="Bruce D."/>
            <person name="Goodwin L."/>
            <person name="Pitluck S."/>
            <person name="Chertkov O."/>
            <person name="Zhang X."/>
            <person name="Detter J.C."/>
            <person name="Han C."/>
            <person name="Tapia R."/>
            <person name="Land M."/>
            <person name="Hauser L."/>
            <person name="Jeffries C."/>
            <person name="Kyrpides N."/>
            <person name="Ivanova N."/>
            <person name="Ovchinnikova G."/>
            <person name="Brumm P."/>
            <person name="Mead D."/>
            <person name="Woyke T."/>
        </authorList>
    </citation>
    <scope>NUCLEOTIDE SEQUENCE [LARGE SCALE GENOMIC DNA]</scope>
    <source>
        <strain evidence="4">Y4.1MC1</strain>
    </source>
</reference>
<keyword evidence="1 2" id="KW-0732">Signal</keyword>
<dbReference type="KEGG" id="gmc:GY4MC1_0278"/>
<dbReference type="PROSITE" id="PS51318">
    <property type="entry name" value="TAT"/>
    <property type="match status" value="1"/>
</dbReference>
<feature type="domain" description="SLH" evidence="3">
    <location>
        <begin position="31"/>
        <end position="94"/>
    </location>
</feature>
<feature type="signal peptide" evidence="2">
    <location>
        <begin position="1"/>
        <end position="32"/>
    </location>
</feature>
<feature type="chain" id="PRO_5030759164" evidence="2">
    <location>
        <begin position="33"/>
        <end position="1047"/>
    </location>
</feature>